<evidence type="ECO:0000259" key="3">
    <source>
        <dbReference type="Pfam" id="PF26616"/>
    </source>
</evidence>
<dbReference type="Gene3D" id="1.20.58.340">
    <property type="entry name" value="Magnesium transport protein CorA, transmembrane region"/>
    <property type="match status" value="1"/>
</dbReference>
<evidence type="ECO:0000256" key="2">
    <source>
        <dbReference type="SAM" id="Phobius"/>
    </source>
</evidence>
<evidence type="ECO:0000313" key="5">
    <source>
        <dbReference type="Proteomes" id="UP000824998"/>
    </source>
</evidence>
<dbReference type="Proteomes" id="UP000824998">
    <property type="component" value="Unassembled WGS sequence"/>
</dbReference>
<comment type="caution">
    <text evidence="4">The sequence shown here is derived from an EMBL/GenBank/DDBJ whole genome shotgun (WGS) entry which is preliminary data.</text>
</comment>
<name>A0A9P7YGX5_9HELO</name>
<keyword evidence="2" id="KW-0812">Transmembrane</keyword>
<dbReference type="AlphaFoldDB" id="A0A9P7YGX5"/>
<evidence type="ECO:0000313" key="4">
    <source>
        <dbReference type="EMBL" id="KAG9233395.1"/>
    </source>
</evidence>
<dbReference type="Pfam" id="PF26616">
    <property type="entry name" value="CorA-like"/>
    <property type="match status" value="1"/>
</dbReference>
<feature type="coiled-coil region" evidence="1">
    <location>
        <begin position="345"/>
        <end position="401"/>
    </location>
</feature>
<feature type="transmembrane region" description="Helical" evidence="2">
    <location>
        <begin position="463"/>
        <end position="483"/>
    </location>
</feature>
<sequence>MAYLLDDLKSLEVTIERKAHDLFKGKPGKAPLQVTRISRGLNDENGGKGRDRLVTNEDVWDAPRIEELKKNTTEDYCQIFTIRHDRSWTTLNIQREVFEYLLSIYGIFASFWKCMFTFGRKSVENEFQFPEFKRRRTQIPGEPRKYSRELSYMLRRVENNGRGEDDDDLSWSIRQTAVYHKFPPDSSQSSATPKANSLFVLVAPSANAETRYHEYLADATASRGVAVFPENIHRLLVEDSIKGWGAYMADLNKRLSETSSHILLTEAGTPTGSTPLARDFSMNFQDRQRLKMLEDKVIDLQVILPQLLDTVTELSHSLRSIDIDSKSKYNTAENVLIFDAFAEYIRELERNVHQAKILKKTAKSTTQLLSDLLAYEEAVALKELTKRSQDEAIALKELTRKSQEENKSMRYLAERSTKDAAAVKILTVITLIYLPTTIVANFFSTEFVQTNPAGHMTLSKNFWLLFAIAIPLTLVTILLWWGWVHLTSGPDLSPSPPPEYQRQFSFRIMGRKSGLEKEKDLEAGKGVGLGLVSPITLQGREETGLTWDSSATTIKDGRVRGWVKGSSG</sequence>
<keyword evidence="5" id="KW-1185">Reference proteome</keyword>
<feature type="domain" description="CorA-like transporter" evidence="3">
    <location>
        <begin position="8"/>
        <end position="261"/>
    </location>
</feature>
<keyword evidence="2" id="KW-0472">Membrane</keyword>
<protein>
    <recommendedName>
        <fullName evidence="3">CorA-like transporter domain-containing protein</fullName>
    </recommendedName>
</protein>
<dbReference type="OrthoDB" id="5396681at2759"/>
<organism evidence="4 5">
    <name type="scientific">Amylocarpus encephaloides</name>
    <dbReference type="NCBI Taxonomy" id="45428"/>
    <lineage>
        <taxon>Eukaryota</taxon>
        <taxon>Fungi</taxon>
        <taxon>Dikarya</taxon>
        <taxon>Ascomycota</taxon>
        <taxon>Pezizomycotina</taxon>
        <taxon>Leotiomycetes</taxon>
        <taxon>Helotiales</taxon>
        <taxon>Helotiales incertae sedis</taxon>
        <taxon>Amylocarpus</taxon>
    </lineage>
</organism>
<gene>
    <name evidence="4" type="ORF">BJ875DRAFT_464248</name>
</gene>
<evidence type="ECO:0000256" key="1">
    <source>
        <dbReference type="SAM" id="Coils"/>
    </source>
</evidence>
<proteinExistence type="predicted"/>
<dbReference type="Pfam" id="PF01544">
    <property type="entry name" value="CorA"/>
    <property type="match status" value="1"/>
</dbReference>
<feature type="transmembrane region" description="Helical" evidence="2">
    <location>
        <begin position="421"/>
        <end position="443"/>
    </location>
</feature>
<dbReference type="InterPro" id="IPR002523">
    <property type="entry name" value="MgTranspt_CorA/ZnTranspt_ZntB"/>
</dbReference>
<dbReference type="InterPro" id="IPR058257">
    <property type="entry name" value="CorA-like_dom"/>
</dbReference>
<accession>A0A9P7YGX5</accession>
<dbReference type="EMBL" id="MU251502">
    <property type="protein sequence ID" value="KAG9233395.1"/>
    <property type="molecule type" value="Genomic_DNA"/>
</dbReference>
<reference evidence="4" key="1">
    <citation type="journal article" date="2021" name="IMA Fungus">
        <title>Genomic characterization of three marine fungi, including Emericellopsis atlantica sp. nov. with signatures of a generalist lifestyle and marine biomass degradation.</title>
        <authorList>
            <person name="Hagestad O.C."/>
            <person name="Hou L."/>
            <person name="Andersen J.H."/>
            <person name="Hansen E.H."/>
            <person name="Altermark B."/>
            <person name="Li C."/>
            <person name="Kuhnert E."/>
            <person name="Cox R.J."/>
            <person name="Crous P.W."/>
            <person name="Spatafora J.W."/>
            <person name="Lail K."/>
            <person name="Amirebrahimi M."/>
            <person name="Lipzen A."/>
            <person name="Pangilinan J."/>
            <person name="Andreopoulos W."/>
            <person name="Hayes R.D."/>
            <person name="Ng V."/>
            <person name="Grigoriev I.V."/>
            <person name="Jackson S.A."/>
            <person name="Sutton T.D.S."/>
            <person name="Dobson A.D.W."/>
            <person name="Rama T."/>
        </authorList>
    </citation>
    <scope>NUCLEOTIDE SEQUENCE</scope>
    <source>
        <strain evidence="4">TRa018bII</strain>
    </source>
</reference>
<keyword evidence="2" id="KW-1133">Transmembrane helix</keyword>
<keyword evidence="1" id="KW-0175">Coiled coil</keyword>